<dbReference type="Proteomes" id="UP001595665">
    <property type="component" value="Unassembled WGS sequence"/>
</dbReference>
<keyword evidence="3" id="KW-1185">Reference proteome</keyword>
<dbReference type="Gene3D" id="3.40.50.1820">
    <property type="entry name" value="alpha/beta hydrolase"/>
    <property type="match status" value="1"/>
</dbReference>
<accession>A0ABV7PEI8</accession>
<name>A0ABV7PEI8_9BURK</name>
<protein>
    <submittedName>
        <fullName evidence="2">Alpha/beta fold hydrolase</fullName>
    </submittedName>
</protein>
<dbReference type="PANTHER" id="PTHR43194:SF2">
    <property type="entry name" value="PEROXISOMAL MEMBRANE PROTEIN LPX1"/>
    <property type="match status" value="1"/>
</dbReference>
<dbReference type="SUPFAM" id="SSF53474">
    <property type="entry name" value="alpha/beta-Hydrolases"/>
    <property type="match status" value="1"/>
</dbReference>
<dbReference type="InterPro" id="IPR029058">
    <property type="entry name" value="AB_hydrolase_fold"/>
</dbReference>
<feature type="domain" description="AB hydrolase-1" evidence="1">
    <location>
        <begin position="8"/>
        <end position="252"/>
    </location>
</feature>
<dbReference type="InterPro" id="IPR000073">
    <property type="entry name" value="AB_hydrolase_1"/>
</dbReference>
<organism evidence="2 3">
    <name type="scientific">Massilia haematophila</name>
    <dbReference type="NCBI Taxonomy" id="457923"/>
    <lineage>
        <taxon>Bacteria</taxon>
        <taxon>Pseudomonadati</taxon>
        <taxon>Pseudomonadota</taxon>
        <taxon>Betaproteobacteria</taxon>
        <taxon>Burkholderiales</taxon>
        <taxon>Oxalobacteraceae</taxon>
        <taxon>Telluria group</taxon>
        <taxon>Massilia</taxon>
    </lineage>
</organism>
<evidence type="ECO:0000313" key="2">
    <source>
        <dbReference type="EMBL" id="MFC3457598.1"/>
    </source>
</evidence>
<dbReference type="InterPro" id="IPR050228">
    <property type="entry name" value="Carboxylesterase_BioH"/>
</dbReference>
<evidence type="ECO:0000313" key="3">
    <source>
        <dbReference type="Proteomes" id="UP001595665"/>
    </source>
</evidence>
<dbReference type="GO" id="GO:0016787">
    <property type="term" value="F:hydrolase activity"/>
    <property type="evidence" value="ECO:0007669"/>
    <property type="project" value="UniProtKB-KW"/>
</dbReference>
<gene>
    <name evidence="2" type="ORF">ACFOPH_04975</name>
</gene>
<reference evidence="3" key="1">
    <citation type="journal article" date="2019" name="Int. J. Syst. Evol. Microbiol.">
        <title>The Global Catalogue of Microorganisms (GCM) 10K type strain sequencing project: providing services to taxonomists for standard genome sequencing and annotation.</title>
        <authorList>
            <consortium name="The Broad Institute Genomics Platform"/>
            <consortium name="The Broad Institute Genome Sequencing Center for Infectious Disease"/>
            <person name="Wu L."/>
            <person name="Ma J."/>
        </authorList>
    </citation>
    <scope>NUCLEOTIDE SEQUENCE [LARGE SCALE GENOMIC DNA]</scope>
    <source>
        <strain evidence="3">CCM 7480</strain>
    </source>
</reference>
<keyword evidence="2" id="KW-0378">Hydrolase</keyword>
<comment type="caution">
    <text evidence="2">The sequence shown here is derived from an EMBL/GenBank/DDBJ whole genome shotgun (WGS) entry which is preliminary data.</text>
</comment>
<proteinExistence type="predicted"/>
<dbReference type="PANTHER" id="PTHR43194">
    <property type="entry name" value="HYDROLASE ALPHA/BETA FOLD FAMILY"/>
    <property type="match status" value="1"/>
</dbReference>
<dbReference type="EMBL" id="JBHRVV010000001">
    <property type="protein sequence ID" value="MFC3457598.1"/>
    <property type="molecule type" value="Genomic_DNA"/>
</dbReference>
<dbReference type="Pfam" id="PF12697">
    <property type="entry name" value="Abhydrolase_6"/>
    <property type="match status" value="1"/>
</dbReference>
<evidence type="ECO:0000259" key="1">
    <source>
        <dbReference type="Pfam" id="PF12697"/>
    </source>
</evidence>
<sequence>MSKPLLHFCHGNSFPSGTYRQLLDGLAVHYDVHMTDMVGHDPRYPVGDGWDGLVDELVAQLEQYGRPAILVGHSLGGMLSTMAAERRPELARCVVMLDSPVVAGWRAFLWRLVKLLGKGSKFSPARFSERRRNVWPSREAAYQHFIAKDIFAAWAPGVLDDYLDVGLKPHPDGVQLRFDRAVETRIYNSLPHHMGEVIRHDFPVPVGFIGADRSEELRQAGLASTRKLVGANFVMTEGSHLYPMEHPARAAQLTHEMIQRLLARAADQNGIENQDRRGLFA</sequence>
<dbReference type="RefSeq" id="WP_312552487.1">
    <property type="nucleotide sequence ID" value="NZ_JBHRVV010000001.1"/>
</dbReference>